<dbReference type="RefSeq" id="WP_014202259.1">
    <property type="nucleotide sequence ID" value="NC_016599.1"/>
</dbReference>
<evidence type="ECO:0000256" key="8">
    <source>
        <dbReference type="ARBA" id="ARBA00022989"/>
    </source>
</evidence>
<evidence type="ECO:0000256" key="5">
    <source>
        <dbReference type="ARBA" id="ARBA00022692"/>
    </source>
</evidence>
<dbReference type="AlphaFoldDB" id="G8R2B3"/>
<evidence type="ECO:0000313" key="16">
    <source>
        <dbReference type="Proteomes" id="UP000005631"/>
    </source>
</evidence>
<gene>
    <name evidence="15" type="ordered locus">Oweho_1924</name>
</gene>
<evidence type="ECO:0000256" key="6">
    <source>
        <dbReference type="ARBA" id="ARBA00022967"/>
    </source>
</evidence>
<dbReference type="PROSITE" id="PS50999">
    <property type="entry name" value="COX2_TM"/>
    <property type="match status" value="1"/>
</dbReference>
<keyword evidence="4 10" id="KW-0679">Respiratory chain</keyword>
<evidence type="ECO:0000259" key="14">
    <source>
        <dbReference type="PROSITE" id="PS50999"/>
    </source>
</evidence>
<keyword evidence="16" id="KW-1185">Reference proteome</keyword>
<feature type="transmembrane region" description="Helical" evidence="12">
    <location>
        <begin position="87"/>
        <end position="110"/>
    </location>
</feature>
<dbReference type="InterPro" id="IPR008972">
    <property type="entry name" value="Cupredoxin"/>
</dbReference>
<dbReference type="HOGENOM" id="CLU_036876_4_1_10"/>
<sequence>METFLIIVIAVLGLVAFAQIVRVFELSSDLKGKEDSNDVNEKDNNIQGILMGIFGILLVGGFTWMWIGYDKVLLPVSASEHGVEIDNLMWISMAVIIAVFFITQPILFGFTMKFRGIKNRKAVYMEHNNKLEFIWTIVPAVVLACLIIYGLTTWSDVMNPANETEEPMVIEVYAQQFKWTARYAGDDNALGYANVRMIEGVNSLGVDVNDVNSLDDVITSELHLPVGKPVLLKFRSQDVIHSAYLPHFRVQMNCVPGTNTQFQFTPSVTTVDIRKEQKVIDKVARINEIRAEKGEDTYEYDYFLLCNKICGSAHYNMQMKIVVETQEEYEQWMSEQKTFADAL</sequence>
<evidence type="ECO:0000256" key="3">
    <source>
        <dbReference type="ARBA" id="ARBA00022448"/>
    </source>
</evidence>
<accession>G8R2B3</accession>
<comment type="cofactor">
    <cofactor evidence="11">
        <name>Cu cation</name>
        <dbReference type="ChEBI" id="CHEBI:23378"/>
    </cofactor>
    <text evidence="11">Binds a copper A center.</text>
</comment>
<dbReference type="EMBL" id="CP003156">
    <property type="protein sequence ID" value="AEV32903.1"/>
    <property type="molecule type" value="Genomic_DNA"/>
</dbReference>
<proteinExistence type="inferred from homology"/>
<dbReference type="GO" id="GO:0004129">
    <property type="term" value="F:cytochrome-c oxidase activity"/>
    <property type="evidence" value="ECO:0007669"/>
    <property type="project" value="UniProtKB-EC"/>
</dbReference>
<keyword evidence="5 10" id="KW-0812">Transmembrane</keyword>
<dbReference type="SUPFAM" id="SSF81464">
    <property type="entry name" value="Cytochrome c oxidase subunit II-like, transmembrane region"/>
    <property type="match status" value="1"/>
</dbReference>
<keyword evidence="7 10" id="KW-0249">Electron transport</keyword>
<dbReference type="Proteomes" id="UP000005631">
    <property type="component" value="Chromosome"/>
</dbReference>
<dbReference type="eggNOG" id="COG1622">
    <property type="taxonomic scope" value="Bacteria"/>
</dbReference>
<name>G8R2B3_OWEHD</name>
<evidence type="ECO:0000256" key="10">
    <source>
        <dbReference type="RuleBase" id="RU000456"/>
    </source>
</evidence>
<dbReference type="InterPro" id="IPR002429">
    <property type="entry name" value="CcO_II-like_C"/>
</dbReference>
<dbReference type="PRINTS" id="PR01166">
    <property type="entry name" value="CYCOXIDASEII"/>
</dbReference>
<evidence type="ECO:0000256" key="4">
    <source>
        <dbReference type="ARBA" id="ARBA00022660"/>
    </source>
</evidence>
<feature type="domain" description="Cytochrome oxidase subunit II transmembrane region profile" evidence="14">
    <location>
        <begin position="65"/>
        <end position="161"/>
    </location>
</feature>
<evidence type="ECO:0000256" key="7">
    <source>
        <dbReference type="ARBA" id="ARBA00022982"/>
    </source>
</evidence>
<feature type="transmembrane region" description="Helical" evidence="12">
    <location>
        <begin position="131"/>
        <end position="151"/>
    </location>
</feature>
<organism evidence="15 16">
    <name type="scientific">Owenweeksia hongkongensis (strain DSM 17368 / CIP 108786 / JCM 12287 / NRRL B-23963 / UST20020801)</name>
    <dbReference type="NCBI Taxonomy" id="926562"/>
    <lineage>
        <taxon>Bacteria</taxon>
        <taxon>Pseudomonadati</taxon>
        <taxon>Bacteroidota</taxon>
        <taxon>Flavobacteriia</taxon>
        <taxon>Flavobacteriales</taxon>
        <taxon>Owenweeksiaceae</taxon>
        <taxon>Owenweeksia</taxon>
    </lineage>
</organism>
<dbReference type="STRING" id="926562.Oweho_1924"/>
<dbReference type="InterPro" id="IPR036257">
    <property type="entry name" value="Cyt_c_oxidase_su2_TM_sf"/>
</dbReference>
<evidence type="ECO:0000313" key="15">
    <source>
        <dbReference type="EMBL" id="AEV32903.1"/>
    </source>
</evidence>
<evidence type="ECO:0000256" key="11">
    <source>
        <dbReference type="RuleBase" id="RU004024"/>
    </source>
</evidence>
<dbReference type="PANTHER" id="PTHR22888:SF9">
    <property type="entry name" value="CYTOCHROME C OXIDASE SUBUNIT 2"/>
    <property type="match status" value="1"/>
</dbReference>
<dbReference type="GO" id="GO:0005886">
    <property type="term" value="C:plasma membrane"/>
    <property type="evidence" value="ECO:0007669"/>
    <property type="project" value="UniProtKB-SubCell"/>
</dbReference>
<keyword evidence="11" id="KW-0186">Copper</keyword>
<feature type="domain" description="Cytochrome oxidase subunit II copper A binding" evidence="13">
    <location>
        <begin position="165"/>
        <end position="335"/>
    </location>
</feature>
<dbReference type="InterPro" id="IPR011759">
    <property type="entry name" value="Cyt_c_oxidase_su2_TM_dom"/>
</dbReference>
<protein>
    <recommendedName>
        <fullName evidence="11">Cytochrome c oxidase subunit 2</fullName>
        <ecNumber evidence="11">7.1.1.9</ecNumber>
    </recommendedName>
</protein>
<evidence type="ECO:0000256" key="2">
    <source>
        <dbReference type="ARBA" id="ARBA00007866"/>
    </source>
</evidence>
<dbReference type="GO" id="GO:0042773">
    <property type="term" value="P:ATP synthesis coupled electron transport"/>
    <property type="evidence" value="ECO:0007669"/>
    <property type="project" value="TreeGrafter"/>
</dbReference>
<comment type="subcellular location">
    <subcellularLocation>
        <location evidence="10">Cell membrane</location>
        <topology evidence="10">Multi-pass membrane protein</topology>
    </subcellularLocation>
    <subcellularLocation>
        <location evidence="1">Membrane</location>
        <topology evidence="1">Multi-pass membrane protein</topology>
    </subcellularLocation>
</comment>
<dbReference type="Gene3D" id="1.10.287.90">
    <property type="match status" value="1"/>
</dbReference>
<comment type="similarity">
    <text evidence="2 10">Belongs to the cytochrome c oxidase subunit 2 family.</text>
</comment>
<dbReference type="PATRIC" id="fig|926562.3.peg.1930"/>
<dbReference type="KEGG" id="oho:Oweho_1924"/>
<keyword evidence="6" id="KW-1278">Translocase</keyword>
<feature type="transmembrane region" description="Helical" evidence="12">
    <location>
        <begin position="6"/>
        <end position="24"/>
    </location>
</feature>
<dbReference type="EC" id="7.1.1.9" evidence="11"/>
<keyword evidence="9 12" id="KW-0472">Membrane</keyword>
<dbReference type="Pfam" id="PF02790">
    <property type="entry name" value="COX2_TM"/>
    <property type="match status" value="1"/>
</dbReference>
<evidence type="ECO:0000259" key="13">
    <source>
        <dbReference type="PROSITE" id="PS50857"/>
    </source>
</evidence>
<dbReference type="Pfam" id="PF00116">
    <property type="entry name" value="COX2"/>
    <property type="match status" value="1"/>
</dbReference>
<evidence type="ECO:0000256" key="12">
    <source>
        <dbReference type="SAM" id="Phobius"/>
    </source>
</evidence>
<reference evidence="15 16" key="1">
    <citation type="journal article" date="2012" name="Stand. Genomic Sci.">
        <title>Genome sequence of the orange-pigmented seawater bacterium Owenweeksia hongkongensis type strain (UST20020801(T)).</title>
        <authorList>
            <person name="Riedel T."/>
            <person name="Held B."/>
            <person name="Nolan M."/>
            <person name="Lucas S."/>
            <person name="Lapidus A."/>
            <person name="Tice H."/>
            <person name="Del Rio T.G."/>
            <person name="Cheng J.F."/>
            <person name="Han C."/>
            <person name="Tapia R."/>
            <person name="Goodwin L.A."/>
            <person name="Pitluck S."/>
            <person name="Liolios K."/>
            <person name="Mavromatis K."/>
            <person name="Pagani I."/>
            <person name="Ivanova N."/>
            <person name="Mikhailova N."/>
            <person name="Pati A."/>
            <person name="Chen A."/>
            <person name="Palaniappan K."/>
            <person name="Rohde M."/>
            <person name="Tindall B.J."/>
            <person name="Detter J.C."/>
            <person name="Goker M."/>
            <person name="Woyke T."/>
            <person name="Bristow J."/>
            <person name="Eisen J.A."/>
            <person name="Markowitz V."/>
            <person name="Hugenholtz P."/>
            <person name="Klenk H.P."/>
            <person name="Kyrpides N.C."/>
        </authorList>
    </citation>
    <scope>NUCLEOTIDE SEQUENCE</scope>
    <source>
        <strain evidence="16">DSM 17368 / JCM 12287 / NRRL B-23963</strain>
    </source>
</reference>
<dbReference type="GO" id="GO:0005507">
    <property type="term" value="F:copper ion binding"/>
    <property type="evidence" value="ECO:0007669"/>
    <property type="project" value="InterPro"/>
</dbReference>
<keyword evidence="11" id="KW-0479">Metal-binding</keyword>
<dbReference type="SUPFAM" id="SSF49503">
    <property type="entry name" value="Cupredoxins"/>
    <property type="match status" value="1"/>
</dbReference>
<comment type="catalytic activity">
    <reaction evidence="11">
        <text>4 Fe(II)-[cytochrome c] + O2 + 8 H(+)(in) = 4 Fe(III)-[cytochrome c] + 2 H2O + 4 H(+)(out)</text>
        <dbReference type="Rhea" id="RHEA:11436"/>
        <dbReference type="Rhea" id="RHEA-COMP:10350"/>
        <dbReference type="Rhea" id="RHEA-COMP:14399"/>
        <dbReference type="ChEBI" id="CHEBI:15377"/>
        <dbReference type="ChEBI" id="CHEBI:15378"/>
        <dbReference type="ChEBI" id="CHEBI:15379"/>
        <dbReference type="ChEBI" id="CHEBI:29033"/>
        <dbReference type="ChEBI" id="CHEBI:29034"/>
        <dbReference type="EC" id="7.1.1.9"/>
    </reaction>
</comment>
<keyword evidence="3 10" id="KW-0813">Transport</keyword>
<evidence type="ECO:0000256" key="1">
    <source>
        <dbReference type="ARBA" id="ARBA00004141"/>
    </source>
</evidence>
<dbReference type="Gene3D" id="2.60.40.420">
    <property type="entry name" value="Cupredoxins - blue copper proteins"/>
    <property type="match status" value="1"/>
</dbReference>
<comment type="function">
    <text evidence="11">Subunits I and II form the functional core of the enzyme complex. Electrons originating in cytochrome c are transferred via heme a and Cu(A) to the binuclear center formed by heme a3 and Cu(B).</text>
</comment>
<dbReference type="PROSITE" id="PS50857">
    <property type="entry name" value="COX2_CUA"/>
    <property type="match status" value="1"/>
</dbReference>
<evidence type="ECO:0000256" key="9">
    <source>
        <dbReference type="ARBA" id="ARBA00023136"/>
    </source>
</evidence>
<dbReference type="PANTHER" id="PTHR22888">
    <property type="entry name" value="CYTOCHROME C OXIDASE, SUBUNIT II"/>
    <property type="match status" value="1"/>
</dbReference>
<dbReference type="OrthoDB" id="9781261at2"/>
<keyword evidence="8 12" id="KW-1133">Transmembrane helix</keyword>
<feature type="transmembrane region" description="Helical" evidence="12">
    <location>
        <begin position="45"/>
        <end position="67"/>
    </location>
</feature>
<dbReference type="InterPro" id="IPR045187">
    <property type="entry name" value="CcO_II"/>
</dbReference>